<evidence type="ECO:0000256" key="1">
    <source>
        <dbReference type="SAM" id="MobiDB-lite"/>
    </source>
</evidence>
<protein>
    <submittedName>
        <fullName evidence="2">Uncharacterized protein</fullName>
    </submittedName>
</protein>
<feature type="region of interest" description="Disordered" evidence="1">
    <location>
        <begin position="76"/>
        <end position="108"/>
    </location>
</feature>
<keyword evidence="3" id="KW-1185">Reference proteome</keyword>
<organism evidence="2 3">
    <name type="scientific">Pleodorina starrii</name>
    <dbReference type="NCBI Taxonomy" id="330485"/>
    <lineage>
        <taxon>Eukaryota</taxon>
        <taxon>Viridiplantae</taxon>
        <taxon>Chlorophyta</taxon>
        <taxon>core chlorophytes</taxon>
        <taxon>Chlorophyceae</taxon>
        <taxon>CS clade</taxon>
        <taxon>Chlamydomonadales</taxon>
        <taxon>Volvocaceae</taxon>
        <taxon>Pleodorina</taxon>
    </lineage>
</organism>
<gene>
    <name evidence="2" type="primary">PLESTB004156</name>
    <name evidence="2" type="ORF">PLESTB_001970200</name>
</gene>
<accession>A0A9W6C3H9</accession>
<dbReference type="Proteomes" id="UP001165080">
    <property type="component" value="Unassembled WGS sequence"/>
</dbReference>
<evidence type="ECO:0000313" key="3">
    <source>
        <dbReference type="Proteomes" id="UP001165080"/>
    </source>
</evidence>
<sequence length="108" mass="11589">MVATVIVLFEDDAIEPAQTPSPEVLAACAELVRKTKIYADETRLPPADPGRFAVPVGAGPEFLRNLAGLPINAFTDADFEDEGGDDGDAEDALRPPVEIDTDIPDRPW</sequence>
<dbReference type="EMBL" id="BRXU01000080">
    <property type="protein sequence ID" value="GLC63004.1"/>
    <property type="molecule type" value="Genomic_DNA"/>
</dbReference>
<comment type="caution">
    <text evidence="2">The sequence shown here is derived from an EMBL/GenBank/DDBJ whole genome shotgun (WGS) entry which is preliminary data.</text>
</comment>
<reference evidence="2 3" key="1">
    <citation type="journal article" date="2023" name="Commun. Biol.">
        <title>Reorganization of the ancestral sex-determining regions during the evolution of trioecy in Pleodorina starrii.</title>
        <authorList>
            <person name="Takahashi K."/>
            <person name="Suzuki S."/>
            <person name="Kawai-Toyooka H."/>
            <person name="Yamamoto K."/>
            <person name="Hamaji T."/>
            <person name="Ootsuki R."/>
            <person name="Yamaguchi H."/>
            <person name="Kawachi M."/>
            <person name="Higashiyama T."/>
            <person name="Nozaki H."/>
        </authorList>
    </citation>
    <scope>NUCLEOTIDE SEQUENCE [LARGE SCALE GENOMIC DNA]</scope>
    <source>
        <strain evidence="2 3">NIES-4479</strain>
    </source>
</reference>
<dbReference type="AlphaFoldDB" id="A0A9W6C3H9"/>
<name>A0A9W6C3H9_9CHLO</name>
<evidence type="ECO:0000313" key="2">
    <source>
        <dbReference type="EMBL" id="GLC63004.1"/>
    </source>
</evidence>
<feature type="compositionally biased region" description="Acidic residues" evidence="1">
    <location>
        <begin position="77"/>
        <end position="90"/>
    </location>
</feature>
<proteinExistence type="predicted"/>